<name>A0ACC2VHQ1_9TREE</name>
<keyword evidence="2" id="KW-1185">Reference proteome</keyword>
<proteinExistence type="predicted"/>
<gene>
    <name evidence="1" type="ORF">QFC20_006035</name>
</gene>
<evidence type="ECO:0000313" key="1">
    <source>
        <dbReference type="EMBL" id="KAJ9098087.1"/>
    </source>
</evidence>
<evidence type="ECO:0000313" key="2">
    <source>
        <dbReference type="Proteomes" id="UP001230649"/>
    </source>
</evidence>
<protein>
    <submittedName>
        <fullName evidence="1">Uncharacterized protein</fullName>
    </submittedName>
</protein>
<sequence length="408" mass="44589">MYAFNKLAIQVTGRLALILSVIARELPRRHPKLDRTPTIDEWLFVNLGTPLKDIILDCRAACDHDAAGSESAEERKTGSAGLPACLWSRPGRKSGFHKKKSDPVLPRGGEHDVFGPGDACVSIDDAPSQVPEHAELAWYFNTLTGVGKLQRMTTWKSKLAIAATGDASNPEDQNKAEENLRLGLLAYPVLQAADILLYKATHVPVGEDQQQHLELSRDIADSFNHRFGNVFPLPQHMITPTKRVLSLTDPSQKMSKSAPNAASRILVTDTPEQIRKKIKGAVTDTDRSVTFDPVERRGVANLLSILSACQSQSSATSGDMGRATQEDVHPDILAAQLTAQGISGHAQLKAIVADAVVEKLAPIREEYMRLREDVSYLRQVAALGRDEARCAAAKTMEEVRKRVGLDSI</sequence>
<comment type="caution">
    <text evidence="1">The sequence shown here is derived from an EMBL/GenBank/DDBJ whole genome shotgun (WGS) entry which is preliminary data.</text>
</comment>
<reference evidence="1" key="1">
    <citation type="submission" date="2023-04" db="EMBL/GenBank/DDBJ databases">
        <title>Draft Genome sequencing of Naganishia species isolated from polar environments using Oxford Nanopore Technology.</title>
        <authorList>
            <person name="Leo P."/>
            <person name="Venkateswaran K."/>
        </authorList>
    </citation>
    <scope>NUCLEOTIDE SEQUENCE</scope>
    <source>
        <strain evidence="1">MNA-CCFEE 5262</strain>
    </source>
</reference>
<dbReference type="EMBL" id="JASBWS010000096">
    <property type="protein sequence ID" value="KAJ9098087.1"/>
    <property type="molecule type" value="Genomic_DNA"/>
</dbReference>
<accession>A0ACC2VHQ1</accession>
<organism evidence="1 2">
    <name type="scientific">Naganishia adeliensis</name>
    <dbReference type="NCBI Taxonomy" id="92952"/>
    <lineage>
        <taxon>Eukaryota</taxon>
        <taxon>Fungi</taxon>
        <taxon>Dikarya</taxon>
        <taxon>Basidiomycota</taxon>
        <taxon>Agaricomycotina</taxon>
        <taxon>Tremellomycetes</taxon>
        <taxon>Filobasidiales</taxon>
        <taxon>Filobasidiaceae</taxon>
        <taxon>Naganishia</taxon>
    </lineage>
</organism>
<dbReference type="Proteomes" id="UP001230649">
    <property type="component" value="Unassembled WGS sequence"/>
</dbReference>